<organism evidence="3 4">
    <name type="scientific">Dendrobium catenatum</name>
    <dbReference type="NCBI Taxonomy" id="906689"/>
    <lineage>
        <taxon>Eukaryota</taxon>
        <taxon>Viridiplantae</taxon>
        <taxon>Streptophyta</taxon>
        <taxon>Embryophyta</taxon>
        <taxon>Tracheophyta</taxon>
        <taxon>Spermatophyta</taxon>
        <taxon>Magnoliopsida</taxon>
        <taxon>Liliopsida</taxon>
        <taxon>Asparagales</taxon>
        <taxon>Orchidaceae</taxon>
        <taxon>Epidendroideae</taxon>
        <taxon>Malaxideae</taxon>
        <taxon>Dendrobiinae</taxon>
        <taxon>Dendrobium</taxon>
    </lineage>
</organism>
<keyword evidence="2" id="KW-0812">Transmembrane</keyword>
<evidence type="ECO:0000256" key="2">
    <source>
        <dbReference type="SAM" id="Phobius"/>
    </source>
</evidence>
<reference evidence="3 4" key="2">
    <citation type="journal article" date="2017" name="Nature">
        <title>The Apostasia genome and the evolution of orchids.</title>
        <authorList>
            <person name="Zhang G.Q."/>
            <person name="Liu K.W."/>
            <person name="Li Z."/>
            <person name="Lohaus R."/>
            <person name="Hsiao Y.Y."/>
            <person name="Niu S.C."/>
            <person name="Wang J.Y."/>
            <person name="Lin Y.C."/>
            <person name="Xu Q."/>
            <person name="Chen L.J."/>
            <person name="Yoshida K."/>
            <person name="Fujiwara S."/>
            <person name="Wang Z.W."/>
            <person name="Zhang Y.Q."/>
            <person name="Mitsuda N."/>
            <person name="Wang M."/>
            <person name="Liu G.H."/>
            <person name="Pecoraro L."/>
            <person name="Huang H.X."/>
            <person name="Xiao X.J."/>
            <person name="Lin M."/>
            <person name="Wu X.Y."/>
            <person name="Wu W.L."/>
            <person name="Chen Y.Y."/>
            <person name="Chang S.B."/>
            <person name="Sakamoto S."/>
            <person name="Ohme-Takagi M."/>
            <person name="Yagi M."/>
            <person name="Zeng S.J."/>
            <person name="Shen C.Y."/>
            <person name="Yeh C.M."/>
            <person name="Luo Y.B."/>
            <person name="Tsai W.C."/>
            <person name="Van de Peer Y."/>
            <person name="Liu Z.J."/>
        </authorList>
    </citation>
    <scope>NUCLEOTIDE SEQUENCE [LARGE SCALE GENOMIC DNA]</scope>
    <source>
        <tissue evidence="3">The whole plant</tissue>
    </source>
</reference>
<accession>A0A2I0VDW9</accession>
<proteinExistence type="predicted"/>
<dbReference type="EMBL" id="KZ503764">
    <property type="protein sequence ID" value="PKU61614.1"/>
    <property type="molecule type" value="Genomic_DNA"/>
</dbReference>
<gene>
    <name evidence="3" type="ORF">MA16_Dca027190</name>
</gene>
<protein>
    <submittedName>
        <fullName evidence="3">Uncharacterized protein</fullName>
    </submittedName>
</protein>
<evidence type="ECO:0000313" key="4">
    <source>
        <dbReference type="Proteomes" id="UP000233837"/>
    </source>
</evidence>
<evidence type="ECO:0000256" key="1">
    <source>
        <dbReference type="SAM" id="MobiDB-lite"/>
    </source>
</evidence>
<feature type="region of interest" description="Disordered" evidence="1">
    <location>
        <begin position="1"/>
        <end position="21"/>
    </location>
</feature>
<reference evidence="3 4" key="1">
    <citation type="journal article" date="2016" name="Sci. Rep.">
        <title>The Dendrobium catenatum Lindl. genome sequence provides insights into polysaccharide synthase, floral development and adaptive evolution.</title>
        <authorList>
            <person name="Zhang G.Q."/>
            <person name="Xu Q."/>
            <person name="Bian C."/>
            <person name="Tsai W.C."/>
            <person name="Yeh C.M."/>
            <person name="Liu K.W."/>
            <person name="Yoshida K."/>
            <person name="Zhang L.S."/>
            <person name="Chang S.B."/>
            <person name="Chen F."/>
            <person name="Shi Y."/>
            <person name="Su Y.Y."/>
            <person name="Zhang Y.Q."/>
            <person name="Chen L.J."/>
            <person name="Yin Y."/>
            <person name="Lin M."/>
            <person name="Huang H."/>
            <person name="Deng H."/>
            <person name="Wang Z.W."/>
            <person name="Zhu S.L."/>
            <person name="Zhao X."/>
            <person name="Deng C."/>
            <person name="Niu S.C."/>
            <person name="Huang J."/>
            <person name="Wang M."/>
            <person name="Liu G.H."/>
            <person name="Yang H.J."/>
            <person name="Xiao X.J."/>
            <person name="Hsiao Y.Y."/>
            <person name="Wu W.L."/>
            <person name="Chen Y.Y."/>
            <person name="Mitsuda N."/>
            <person name="Ohme-Takagi M."/>
            <person name="Luo Y.B."/>
            <person name="Van de Peer Y."/>
            <person name="Liu Z.J."/>
        </authorList>
    </citation>
    <scope>NUCLEOTIDE SEQUENCE [LARGE SCALE GENOMIC DNA]</scope>
    <source>
        <tissue evidence="3">The whole plant</tissue>
    </source>
</reference>
<dbReference type="Proteomes" id="UP000233837">
    <property type="component" value="Unassembled WGS sequence"/>
</dbReference>
<name>A0A2I0VDW9_9ASPA</name>
<keyword evidence="2" id="KW-0472">Membrane</keyword>
<evidence type="ECO:0000313" key="3">
    <source>
        <dbReference type="EMBL" id="PKU61614.1"/>
    </source>
</evidence>
<feature type="transmembrane region" description="Helical" evidence="2">
    <location>
        <begin position="96"/>
        <end position="114"/>
    </location>
</feature>
<sequence length="117" mass="13059">MVKLLGADNERRPELNENTPRHPTRYCGSVLDDMAAPDWPLDSKLCPVSAQNNLSCAWGKAGSPNFSYCVPYGRSISTYLTIQLIFPSNTEAIRDGLMVVIFVGVHLFCCIHYLPRL</sequence>
<dbReference type="AlphaFoldDB" id="A0A2I0VDW9"/>
<keyword evidence="4" id="KW-1185">Reference proteome</keyword>
<keyword evidence="2" id="KW-1133">Transmembrane helix</keyword>